<dbReference type="EMBL" id="CP017564">
    <property type="protein sequence ID" value="APA90263.1"/>
    <property type="molecule type" value="Genomic_DNA"/>
</dbReference>
<accession>A0ACA8AX28</accession>
<geneLocation type="plasmid" evidence="1 2">
    <name>pl3WSM5005</name>
</geneLocation>
<organism evidence="1 2">
    <name type="scientific">Paraburkholderia sprentiae WSM5005</name>
    <dbReference type="NCBI Taxonomy" id="754502"/>
    <lineage>
        <taxon>Bacteria</taxon>
        <taxon>Pseudomonadati</taxon>
        <taxon>Pseudomonadota</taxon>
        <taxon>Betaproteobacteria</taxon>
        <taxon>Burkholderiales</taxon>
        <taxon>Burkholderiaceae</taxon>
        <taxon>Paraburkholderia</taxon>
    </lineage>
</organism>
<protein>
    <submittedName>
        <fullName evidence="1">Uncharacterized protein</fullName>
    </submittedName>
</protein>
<evidence type="ECO:0000313" key="1">
    <source>
        <dbReference type="EMBL" id="APA90263.1"/>
    </source>
</evidence>
<sequence>MNTTEHVPTRDPLKEPPLVRALLRARYYLTIHDGMTVTAEGKSWPLDFGFLLAEIDAALQGADYDTTQPMLAPIRPEELGEAEDLDDAGDVDDEDDDDA</sequence>
<evidence type="ECO:0000313" key="2">
    <source>
        <dbReference type="Proteomes" id="UP000179860"/>
    </source>
</evidence>
<keyword evidence="1" id="KW-0614">Plasmid</keyword>
<proteinExistence type="predicted"/>
<gene>
    <name evidence="1" type="ORF">BJG93_34695</name>
</gene>
<dbReference type="Proteomes" id="UP000179860">
    <property type="component" value="Plasmid pl3WSM5005"/>
</dbReference>
<reference evidence="1" key="1">
    <citation type="submission" date="2016-09" db="EMBL/GenBank/DDBJ databases">
        <title>The Complete Genome of Burkholderia sprentiae wsm5005.</title>
        <authorList>
            <person name="De Meyer S."/>
            <person name="Wang P."/>
            <person name="Terpolilli J."/>
        </authorList>
    </citation>
    <scope>NUCLEOTIDE SEQUENCE</scope>
    <source>
        <strain evidence="1">WSM5005</strain>
        <plasmid evidence="1">pl3WSM5005</plasmid>
    </source>
</reference>
<name>A0ACA8AX28_9BURK</name>
<reference evidence="1" key="2">
    <citation type="submission" date="2021-06" db="EMBL/GenBank/DDBJ databases">
        <authorList>
            <person name="Rogers T.H."/>
            <person name="Ramsay J.P."/>
            <person name="Wang P."/>
            <person name="Terpolilli J."/>
        </authorList>
    </citation>
    <scope>NUCLEOTIDE SEQUENCE</scope>
    <source>
        <strain evidence="1">WSM5005</strain>
        <plasmid evidence="1">pl3WSM5005</plasmid>
    </source>
</reference>
<keyword evidence="2" id="KW-1185">Reference proteome</keyword>